<proteinExistence type="predicted"/>
<evidence type="ECO:0000313" key="1">
    <source>
        <dbReference type="EMBL" id="MPC27527.1"/>
    </source>
</evidence>
<organism evidence="1 2">
    <name type="scientific">Portunus trituberculatus</name>
    <name type="common">Swimming crab</name>
    <name type="synonym">Neptunus trituberculatus</name>
    <dbReference type="NCBI Taxonomy" id="210409"/>
    <lineage>
        <taxon>Eukaryota</taxon>
        <taxon>Metazoa</taxon>
        <taxon>Ecdysozoa</taxon>
        <taxon>Arthropoda</taxon>
        <taxon>Crustacea</taxon>
        <taxon>Multicrustacea</taxon>
        <taxon>Malacostraca</taxon>
        <taxon>Eumalacostraca</taxon>
        <taxon>Eucarida</taxon>
        <taxon>Decapoda</taxon>
        <taxon>Pleocyemata</taxon>
        <taxon>Brachyura</taxon>
        <taxon>Eubrachyura</taxon>
        <taxon>Portunoidea</taxon>
        <taxon>Portunidae</taxon>
        <taxon>Portuninae</taxon>
        <taxon>Portunus</taxon>
    </lineage>
</organism>
<dbReference type="AlphaFoldDB" id="A0A5B7E2G3"/>
<reference evidence="1 2" key="1">
    <citation type="submission" date="2019-05" db="EMBL/GenBank/DDBJ databases">
        <title>Another draft genome of Portunus trituberculatus and its Hox gene families provides insights of decapod evolution.</title>
        <authorList>
            <person name="Jeong J.-H."/>
            <person name="Song I."/>
            <person name="Kim S."/>
            <person name="Choi T."/>
            <person name="Kim D."/>
            <person name="Ryu S."/>
            <person name="Kim W."/>
        </authorList>
    </citation>
    <scope>NUCLEOTIDE SEQUENCE [LARGE SCALE GENOMIC DNA]</scope>
    <source>
        <tissue evidence="1">Muscle</tissue>
    </source>
</reference>
<name>A0A5B7E2G3_PORTR</name>
<keyword evidence="2" id="KW-1185">Reference proteome</keyword>
<sequence>MEKFRIDVSMRHVVNANIIRSINDKPSEEYIANSTEPIESKPWV</sequence>
<accession>A0A5B7E2G3</accession>
<gene>
    <name evidence="1" type="ORF">E2C01_020699</name>
</gene>
<dbReference type="EMBL" id="VSRR010001762">
    <property type="protein sequence ID" value="MPC27527.1"/>
    <property type="molecule type" value="Genomic_DNA"/>
</dbReference>
<protein>
    <submittedName>
        <fullName evidence="1">Uncharacterized protein</fullName>
    </submittedName>
</protein>
<evidence type="ECO:0000313" key="2">
    <source>
        <dbReference type="Proteomes" id="UP000324222"/>
    </source>
</evidence>
<comment type="caution">
    <text evidence="1">The sequence shown here is derived from an EMBL/GenBank/DDBJ whole genome shotgun (WGS) entry which is preliminary data.</text>
</comment>
<dbReference type="Proteomes" id="UP000324222">
    <property type="component" value="Unassembled WGS sequence"/>
</dbReference>